<dbReference type="RefSeq" id="XP_013762551.1">
    <property type="nucleotide sequence ID" value="XM_013907097.1"/>
</dbReference>
<evidence type="ECO:0000256" key="1">
    <source>
        <dbReference type="ARBA" id="ARBA00004245"/>
    </source>
</evidence>
<dbReference type="InterPro" id="IPR036872">
    <property type="entry name" value="CH_dom_sf"/>
</dbReference>
<dbReference type="eggNOG" id="KOG3000">
    <property type="taxonomic scope" value="Eukaryota"/>
</dbReference>
<evidence type="ECO:0000256" key="6">
    <source>
        <dbReference type="ARBA" id="ARBA00022776"/>
    </source>
</evidence>
<dbReference type="Gene3D" id="1.20.5.1430">
    <property type="match status" value="1"/>
</dbReference>
<evidence type="ECO:0000256" key="8">
    <source>
        <dbReference type="ARBA" id="ARBA00023306"/>
    </source>
</evidence>
<gene>
    <name evidence="12" type="ORF">AMSG_00831</name>
</gene>
<dbReference type="PROSITE" id="PS50021">
    <property type="entry name" value="CH"/>
    <property type="match status" value="1"/>
</dbReference>
<dbReference type="Proteomes" id="UP000054408">
    <property type="component" value="Unassembled WGS sequence"/>
</dbReference>
<dbReference type="FunFam" id="1.10.418.10:FF:000028">
    <property type="entry name" value="RP/EB family microtubule-associated protein"/>
    <property type="match status" value="1"/>
</dbReference>
<keyword evidence="5" id="KW-0493">Microtubule</keyword>
<protein>
    <submittedName>
        <fullName evidence="12">Autophagy protein 7</fullName>
    </submittedName>
</protein>
<dbReference type="GO" id="GO:0008017">
    <property type="term" value="F:microtubule binding"/>
    <property type="evidence" value="ECO:0007669"/>
    <property type="project" value="InterPro"/>
</dbReference>
<evidence type="ECO:0000259" key="11">
    <source>
        <dbReference type="PROSITE" id="PS50021"/>
    </source>
</evidence>
<keyword evidence="7" id="KW-0206">Cytoskeleton</keyword>
<keyword evidence="3" id="KW-0963">Cytoplasm</keyword>
<dbReference type="InterPro" id="IPR001715">
    <property type="entry name" value="CH_dom"/>
</dbReference>
<keyword evidence="4" id="KW-0132">Cell division</keyword>
<dbReference type="GO" id="GO:0005874">
    <property type="term" value="C:microtubule"/>
    <property type="evidence" value="ECO:0007669"/>
    <property type="project" value="UniProtKB-KW"/>
</dbReference>
<evidence type="ECO:0000256" key="9">
    <source>
        <dbReference type="SAM" id="Coils"/>
    </source>
</evidence>
<dbReference type="STRING" id="461836.A0A0L0DEV4"/>
<dbReference type="AlphaFoldDB" id="A0A0L0DEV4"/>
<name>A0A0L0DEV4_THETB</name>
<dbReference type="GeneID" id="25560612"/>
<organism evidence="12 13">
    <name type="scientific">Thecamonas trahens ATCC 50062</name>
    <dbReference type="NCBI Taxonomy" id="461836"/>
    <lineage>
        <taxon>Eukaryota</taxon>
        <taxon>Apusozoa</taxon>
        <taxon>Apusomonadida</taxon>
        <taxon>Apusomonadidae</taxon>
        <taxon>Thecamonas</taxon>
    </lineage>
</organism>
<feature type="compositionally biased region" description="Low complexity" evidence="10">
    <location>
        <begin position="140"/>
        <end position="167"/>
    </location>
</feature>
<evidence type="ECO:0000256" key="2">
    <source>
        <dbReference type="ARBA" id="ARBA00010729"/>
    </source>
</evidence>
<keyword evidence="6" id="KW-0498">Mitosis</keyword>
<evidence type="ECO:0000256" key="4">
    <source>
        <dbReference type="ARBA" id="ARBA00022618"/>
    </source>
</evidence>
<proteinExistence type="inferred from homology"/>
<dbReference type="OrthoDB" id="2119228at2759"/>
<evidence type="ECO:0000256" key="7">
    <source>
        <dbReference type="ARBA" id="ARBA00023212"/>
    </source>
</evidence>
<dbReference type="SMART" id="SM00033">
    <property type="entry name" value="CH"/>
    <property type="match status" value="1"/>
</dbReference>
<evidence type="ECO:0000313" key="12">
    <source>
        <dbReference type="EMBL" id="KNC50671.1"/>
    </source>
</evidence>
<keyword evidence="9" id="KW-0175">Coiled coil</keyword>
<evidence type="ECO:0000256" key="3">
    <source>
        <dbReference type="ARBA" id="ARBA00022490"/>
    </source>
</evidence>
<dbReference type="GO" id="GO:0051301">
    <property type="term" value="P:cell division"/>
    <property type="evidence" value="ECO:0007669"/>
    <property type="project" value="UniProtKB-KW"/>
</dbReference>
<feature type="domain" description="Calponin-homology (CH)" evidence="11">
    <location>
        <begin position="14"/>
        <end position="116"/>
    </location>
</feature>
<feature type="region of interest" description="Disordered" evidence="10">
    <location>
        <begin position="132"/>
        <end position="188"/>
    </location>
</feature>
<dbReference type="EMBL" id="GL349435">
    <property type="protein sequence ID" value="KNC50671.1"/>
    <property type="molecule type" value="Genomic_DNA"/>
</dbReference>
<sequence length="265" mass="29120">MQGVSAGLHSGAFYVSRSELLGWLNETLDLSYQKIEEVSNGAAFCQLCDMLFPGTVPMSKVNFSAKYEYDKLKNYKVLQSVFEKNNVPKVVDAHKLVKGKPMDNLEFFQWFKHFFDANYAANADEYKALARRKGQANAKARSSSRAPGASGSRSRSRPRPGQAPGSSARRSATRNENAPPPSTGAKGISAAAMKAKIDEVKAALEAKHAAEIEALKEQLRDIEILAEAHEDEDIPFLKQVQDLLYKSDDSDDEGADDVEDEAVEA</sequence>
<dbReference type="OMA" id="HTHWIKH"/>
<dbReference type="Pfam" id="PF00307">
    <property type="entry name" value="CH"/>
    <property type="match status" value="1"/>
</dbReference>
<comment type="similarity">
    <text evidence="2">Belongs to the MAPRE family.</text>
</comment>
<feature type="coiled-coil region" evidence="9">
    <location>
        <begin position="205"/>
        <end position="232"/>
    </location>
</feature>
<dbReference type="Gene3D" id="1.10.418.10">
    <property type="entry name" value="Calponin-like domain"/>
    <property type="match status" value="1"/>
</dbReference>
<dbReference type="SUPFAM" id="SSF140612">
    <property type="entry name" value="EB1 dimerisation domain-like"/>
    <property type="match status" value="1"/>
</dbReference>
<evidence type="ECO:0000313" key="13">
    <source>
        <dbReference type="Proteomes" id="UP000054408"/>
    </source>
</evidence>
<dbReference type="InterPro" id="IPR027328">
    <property type="entry name" value="MAPRE"/>
</dbReference>
<evidence type="ECO:0000256" key="10">
    <source>
        <dbReference type="SAM" id="MobiDB-lite"/>
    </source>
</evidence>
<dbReference type="InterPro" id="IPR036133">
    <property type="entry name" value="EB1_C_sf"/>
</dbReference>
<comment type="subcellular location">
    <subcellularLocation>
        <location evidence="1">Cytoplasm</location>
        <location evidence="1">Cytoskeleton</location>
    </subcellularLocation>
</comment>
<dbReference type="PANTHER" id="PTHR10623">
    <property type="entry name" value="MICROTUBULE-ASSOCIATED PROTEIN RP/EB FAMILY MEMBER"/>
    <property type="match status" value="1"/>
</dbReference>
<keyword evidence="8" id="KW-0131">Cell cycle</keyword>
<reference evidence="12 13" key="1">
    <citation type="submission" date="2010-05" db="EMBL/GenBank/DDBJ databases">
        <title>The Genome Sequence of Thecamonas trahens ATCC 50062.</title>
        <authorList>
            <consortium name="The Broad Institute Genome Sequencing Platform"/>
            <person name="Russ C."/>
            <person name="Cuomo C."/>
            <person name="Shea T."/>
            <person name="Young S.K."/>
            <person name="Zeng Q."/>
            <person name="Koehrsen M."/>
            <person name="Haas B."/>
            <person name="Borodovsky M."/>
            <person name="Guigo R."/>
            <person name="Alvarado L."/>
            <person name="Berlin A."/>
            <person name="Bochicchio J."/>
            <person name="Borenstein D."/>
            <person name="Chapman S."/>
            <person name="Chen Z."/>
            <person name="Freedman E."/>
            <person name="Gellesch M."/>
            <person name="Goldberg J."/>
            <person name="Griggs A."/>
            <person name="Gujja S."/>
            <person name="Heilman E."/>
            <person name="Heiman D."/>
            <person name="Hepburn T."/>
            <person name="Howarth C."/>
            <person name="Jen D."/>
            <person name="Larson L."/>
            <person name="Mehta T."/>
            <person name="Park D."/>
            <person name="Pearson M."/>
            <person name="Roberts A."/>
            <person name="Saif S."/>
            <person name="Shenoy N."/>
            <person name="Sisk P."/>
            <person name="Stolte C."/>
            <person name="Sykes S."/>
            <person name="Thomson T."/>
            <person name="Walk T."/>
            <person name="White J."/>
            <person name="Yandava C."/>
            <person name="Burger G."/>
            <person name="Gray M.W."/>
            <person name="Holland P.W.H."/>
            <person name="King N."/>
            <person name="Lang F.B.F."/>
            <person name="Roger A.J."/>
            <person name="Ruiz-Trillo I."/>
            <person name="Lander E."/>
            <person name="Nusbaum C."/>
        </authorList>
    </citation>
    <scope>NUCLEOTIDE SEQUENCE [LARGE SCALE GENOMIC DNA]</scope>
    <source>
        <strain evidence="12 13">ATCC 50062</strain>
    </source>
</reference>
<evidence type="ECO:0000256" key="5">
    <source>
        <dbReference type="ARBA" id="ARBA00022701"/>
    </source>
</evidence>
<dbReference type="SUPFAM" id="SSF47576">
    <property type="entry name" value="Calponin-homology domain, CH-domain"/>
    <property type="match status" value="1"/>
</dbReference>
<accession>A0A0L0DEV4</accession>
<keyword evidence="13" id="KW-1185">Reference proteome</keyword>